<dbReference type="Proteomes" id="UP000221538">
    <property type="component" value="Unassembled WGS sequence"/>
</dbReference>
<evidence type="ECO:0000256" key="3">
    <source>
        <dbReference type="ARBA" id="ARBA00022448"/>
    </source>
</evidence>
<keyword evidence="8" id="KW-0249">Electron transport</keyword>
<dbReference type="Pfam" id="PF04264">
    <property type="entry name" value="YceI"/>
    <property type="match status" value="1"/>
</dbReference>
<keyword evidence="6 13" id="KW-0812">Transmembrane</keyword>
<organism evidence="15 16">
    <name type="scientific">Sphingobium fuliginis (strain ATCC 27551)</name>
    <dbReference type="NCBI Taxonomy" id="336203"/>
    <lineage>
        <taxon>Bacteria</taxon>
        <taxon>Pseudomonadati</taxon>
        <taxon>Pseudomonadota</taxon>
        <taxon>Alphaproteobacteria</taxon>
        <taxon>Sphingomonadales</taxon>
        <taxon>Sphingomonadaceae</taxon>
        <taxon>Sphingobium</taxon>
    </lineage>
</organism>
<dbReference type="GO" id="GO:0009055">
    <property type="term" value="F:electron transfer activity"/>
    <property type="evidence" value="ECO:0007669"/>
    <property type="project" value="InterPro"/>
</dbReference>
<dbReference type="SMART" id="SM00867">
    <property type="entry name" value="YceI"/>
    <property type="match status" value="1"/>
</dbReference>
<dbReference type="SUPFAM" id="SSF81342">
    <property type="entry name" value="Transmembrane di-heme cytochromes"/>
    <property type="match status" value="1"/>
</dbReference>
<keyword evidence="11 13" id="KW-0472">Membrane</keyword>
<dbReference type="SUPFAM" id="SSF101874">
    <property type="entry name" value="YceI-like"/>
    <property type="match status" value="1"/>
</dbReference>
<dbReference type="InterPro" id="IPR007372">
    <property type="entry name" value="Lipid/polyisoprenoid-bd_YceI"/>
</dbReference>
<dbReference type="InterPro" id="IPR011577">
    <property type="entry name" value="Cyt_b561_bac/Ni-Hgenase"/>
</dbReference>
<dbReference type="GO" id="GO:0005886">
    <property type="term" value="C:plasma membrane"/>
    <property type="evidence" value="ECO:0007669"/>
    <property type="project" value="UniProtKB-SubCell"/>
</dbReference>
<feature type="transmembrane region" description="Helical" evidence="13">
    <location>
        <begin position="179"/>
        <end position="199"/>
    </location>
</feature>
<dbReference type="GO" id="GO:0022904">
    <property type="term" value="P:respiratory electron transport chain"/>
    <property type="evidence" value="ECO:0007669"/>
    <property type="project" value="InterPro"/>
</dbReference>
<comment type="similarity">
    <text evidence="12">Belongs to the cytochrome b561 family.</text>
</comment>
<feature type="transmembrane region" description="Helical" evidence="13">
    <location>
        <begin position="137"/>
        <end position="158"/>
    </location>
</feature>
<keyword evidence="5" id="KW-0349">Heme</keyword>
<sequence>MGVSMQRYSRLAIFLHWAIAALLAFQIAVGWALEDLGARGFALFQWHKSIGISILLLTFARIAIRYWKPRPAPVERGWQGALAKAVHAGLYLFMLGAPLTGWALVSTAKVKVPTLIFGIVPLPHLPLPMSAHELAEGGHALIAWIGIALFVLHVGGALRHHVLMGDGLLWRMMPARSPLLLAALPALIAVGFVLGRAVLPAPAAKAVALPVLPAAAEEEEEMPANAAEPADDAVNAGNAAAPAEAGNAAVAEEPVGPPPAWSVQPGGTIGFSVGNSGETISGRFSKWTAKIVMDPDHPDSADIRVEIDLASASVGDSYKDGMLAGDEFFGVAAHPRAVFTARGAEKTGTNGYRASGTLNLKGVSKPQSIRFTLSGTGKARKVSGSATIARASFGVGNGESSAGLDPKVSVSFGFSAQAE</sequence>
<reference evidence="15 16" key="1">
    <citation type="journal article" date="2013" name="Biodegradation">
        <title>Occurrence of 4-tert-butylphenol (4-t-BP) biodegradation in an aquatic sample caused by the presence of Spirodela polyrrhiza and isolation of a 4-t-BP-utilizing bacterium.</title>
        <authorList>
            <person name="Ogata Y."/>
            <person name="Toyama T."/>
            <person name="Yu N."/>
            <person name="Wang X."/>
            <person name="Sei K."/>
            <person name="Ike M."/>
        </authorList>
    </citation>
    <scope>NUCLEOTIDE SEQUENCE [LARGE SCALE GENOMIC DNA]</scope>
    <source>
        <strain evidence="15 16">OMI</strain>
    </source>
</reference>
<accession>A0A292ZIP7</accession>
<proteinExistence type="inferred from homology"/>
<evidence type="ECO:0000256" key="1">
    <source>
        <dbReference type="ARBA" id="ARBA00001970"/>
    </source>
</evidence>
<feature type="transmembrane region" description="Helical" evidence="13">
    <location>
        <begin position="12"/>
        <end position="33"/>
    </location>
</feature>
<evidence type="ECO:0000259" key="14">
    <source>
        <dbReference type="SMART" id="SM00867"/>
    </source>
</evidence>
<dbReference type="PANTHER" id="PTHR30529:SF1">
    <property type="entry name" value="CYTOCHROME B561 HOMOLOG 2"/>
    <property type="match status" value="1"/>
</dbReference>
<feature type="transmembrane region" description="Helical" evidence="13">
    <location>
        <begin position="45"/>
        <end position="64"/>
    </location>
</feature>
<keyword evidence="4" id="KW-1003">Cell membrane</keyword>
<dbReference type="InterPro" id="IPR052168">
    <property type="entry name" value="Cytochrome_b561_oxidase"/>
</dbReference>
<evidence type="ECO:0000256" key="13">
    <source>
        <dbReference type="SAM" id="Phobius"/>
    </source>
</evidence>
<evidence type="ECO:0000256" key="9">
    <source>
        <dbReference type="ARBA" id="ARBA00022989"/>
    </source>
</evidence>
<evidence type="ECO:0000256" key="12">
    <source>
        <dbReference type="ARBA" id="ARBA00037975"/>
    </source>
</evidence>
<comment type="cofactor">
    <cofactor evidence="1">
        <name>heme b</name>
        <dbReference type="ChEBI" id="CHEBI:60344"/>
    </cofactor>
</comment>
<gene>
    <name evidence="15" type="ORF">SFOMI_3292</name>
</gene>
<dbReference type="PANTHER" id="PTHR30529">
    <property type="entry name" value="CYTOCHROME B561"/>
    <property type="match status" value="1"/>
</dbReference>
<dbReference type="EMBL" id="BEWI01000032">
    <property type="protein sequence ID" value="GAY22730.1"/>
    <property type="molecule type" value="Genomic_DNA"/>
</dbReference>
<feature type="transmembrane region" description="Helical" evidence="13">
    <location>
        <begin position="85"/>
        <end position="105"/>
    </location>
</feature>
<protein>
    <submittedName>
        <fullName evidence="15">Cytochrome B561</fullName>
    </submittedName>
</protein>
<keyword evidence="9 13" id="KW-1133">Transmembrane helix</keyword>
<dbReference type="Pfam" id="PF01292">
    <property type="entry name" value="Ni_hydr_CYTB"/>
    <property type="match status" value="1"/>
</dbReference>
<dbReference type="InterPro" id="IPR016174">
    <property type="entry name" value="Di-haem_cyt_TM"/>
</dbReference>
<evidence type="ECO:0000256" key="11">
    <source>
        <dbReference type="ARBA" id="ARBA00023136"/>
    </source>
</evidence>
<dbReference type="Gene3D" id="2.40.128.110">
    <property type="entry name" value="Lipid/polyisoprenoid-binding, YceI-like"/>
    <property type="match status" value="1"/>
</dbReference>
<dbReference type="InterPro" id="IPR036761">
    <property type="entry name" value="TTHA0802/YceI-like_sf"/>
</dbReference>
<keyword evidence="10" id="KW-0408">Iron</keyword>
<evidence type="ECO:0000256" key="5">
    <source>
        <dbReference type="ARBA" id="ARBA00022617"/>
    </source>
</evidence>
<comment type="subcellular location">
    <subcellularLocation>
        <location evidence="2">Cell membrane</location>
        <topology evidence="2">Multi-pass membrane protein</topology>
    </subcellularLocation>
</comment>
<evidence type="ECO:0000256" key="7">
    <source>
        <dbReference type="ARBA" id="ARBA00022723"/>
    </source>
</evidence>
<evidence type="ECO:0000256" key="8">
    <source>
        <dbReference type="ARBA" id="ARBA00022982"/>
    </source>
</evidence>
<reference evidence="15 16" key="2">
    <citation type="journal article" date="2013" name="Environ. Sci. Technol.">
        <title>The 4-tert-butylphenol-utilizing bacterium Sphingobium fuliginis OMI can degrade bisphenols via phenolic ring hydroxylation and meta-cleavage pathway.</title>
        <authorList>
            <person name="Ogata Y."/>
            <person name="Goda S."/>
            <person name="Toyama T."/>
            <person name="Sei K."/>
            <person name="Ike M."/>
        </authorList>
    </citation>
    <scope>NUCLEOTIDE SEQUENCE [LARGE SCALE GENOMIC DNA]</scope>
    <source>
        <strain evidence="15 16">OMI</strain>
    </source>
</reference>
<evidence type="ECO:0000256" key="10">
    <source>
        <dbReference type="ARBA" id="ARBA00023004"/>
    </source>
</evidence>
<dbReference type="GO" id="GO:0020037">
    <property type="term" value="F:heme binding"/>
    <property type="evidence" value="ECO:0007669"/>
    <property type="project" value="TreeGrafter"/>
</dbReference>
<keyword evidence="3" id="KW-0813">Transport</keyword>
<evidence type="ECO:0000256" key="4">
    <source>
        <dbReference type="ARBA" id="ARBA00022475"/>
    </source>
</evidence>
<dbReference type="GO" id="GO:0046872">
    <property type="term" value="F:metal ion binding"/>
    <property type="evidence" value="ECO:0007669"/>
    <property type="project" value="UniProtKB-KW"/>
</dbReference>
<evidence type="ECO:0000256" key="6">
    <source>
        <dbReference type="ARBA" id="ARBA00022692"/>
    </source>
</evidence>
<evidence type="ECO:0000313" key="16">
    <source>
        <dbReference type="Proteomes" id="UP000221538"/>
    </source>
</evidence>
<keyword evidence="7" id="KW-0479">Metal-binding</keyword>
<feature type="domain" description="Lipid/polyisoprenoid-binding YceI-like" evidence="14">
    <location>
        <begin position="260"/>
        <end position="417"/>
    </location>
</feature>
<comment type="caution">
    <text evidence="15">The sequence shown here is derived from an EMBL/GenBank/DDBJ whole genome shotgun (WGS) entry which is preliminary data.</text>
</comment>
<evidence type="ECO:0000256" key="2">
    <source>
        <dbReference type="ARBA" id="ARBA00004651"/>
    </source>
</evidence>
<name>A0A292ZIP7_SPHSA</name>
<dbReference type="AlphaFoldDB" id="A0A292ZIP7"/>
<evidence type="ECO:0000313" key="15">
    <source>
        <dbReference type="EMBL" id="GAY22730.1"/>
    </source>
</evidence>